<accession>A0A8S5TWF1</accession>
<evidence type="ECO:0000313" key="1">
    <source>
        <dbReference type="EMBL" id="DAF86503.1"/>
    </source>
</evidence>
<dbReference type="EMBL" id="BK015946">
    <property type="protein sequence ID" value="DAF86503.1"/>
    <property type="molecule type" value="Genomic_DNA"/>
</dbReference>
<protein>
    <submittedName>
        <fullName evidence="1">Uncharacterized protein</fullName>
    </submittedName>
</protein>
<name>A0A8S5TWF1_9CAUD</name>
<reference evidence="1" key="1">
    <citation type="journal article" date="2021" name="Proc. Natl. Acad. Sci. U.S.A.">
        <title>A Catalog of Tens of Thousands of Viruses from Human Metagenomes Reveals Hidden Associations with Chronic Diseases.</title>
        <authorList>
            <person name="Tisza M.J."/>
            <person name="Buck C.B."/>
        </authorList>
    </citation>
    <scope>NUCLEOTIDE SEQUENCE</scope>
    <source>
        <strain evidence="1">CtnmH5</strain>
    </source>
</reference>
<organism evidence="1">
    <name type="scientific">Siphoviridae sp. ctnmH5</name>
    <dbReference type="NCBI Taxonomy" id="2825665"/>
    <lineage>
        <taxon>Viruses</taxon>
        <taxon>Duplodnaviria</taxon>
        <taxon>Heunggongvirae</taxon>
        <taxon>Uroviricota</taxon>
        <taxon>Caudoviricetes</taxon>
    </lineage>
</organism>
<proteinExistence type="predicted"/>
<sequence length="84" mass="9629">MALKITKQRTINAEFNVEEEGATILVKQTFISVDSNAVSTVQENLLNAELYAKHRQEMRTDERALRDLRYKVEDEILADTTTEA</sequence>